<evidence type="ECO:0000256" key="2">
    <source>
        <dbReference type="SAM" id="MobiDB-lite"/>
    </source>
</evidence>
<feature type="compositionally biased region" description="Basic and acidic residues" evidence="2">
    <location>
        <begin position="37"/>
        <end position="46"/>
    </location>
</feature>
<keyword evidence="1" id="KW-0175">Coiled coil</keyword>
<feature type="region of interest" description="Disordered" evidence="2">
    <location>
        <begin position="17"/>
        <end position="46"/>
    </location>
</feature>
<comment type="caution">
    <text evidence="4">The sequence shown here is derived from an EMBL/GenBank/DDBJ whole genome shotgun (WGS) entry which is preliminary data.</text>
</comment>
<dbReference type="EMBL" id="JABANO010011968">
    <property type="protein sequence ID" value="KAF4742603.1"/>
    <property type="molecule type" value="Genomic_DNA"/>
</dbReference>
<sequence>MKKTLFNSSKPVLLTTVDAPLSKREQKNNEGDIGAGKAERQALDKSTEGGLDTLTIITHRREQAIFDEQTNLRKNLEWRLEAMRQLMNNMEAELERIAEDYSQLEGNHLNELSKVRDMQRKNEAEREGIIKARDEALEANKKLREILRDKEGALRLRTNITIALRNKIVTQEMLLRGYRRKEQGERASKVSLCGEASSTDEITGCFV</sequence>
<organism evidence="4 6">
    <name type="scientific">Perkinsus olseni</name>
    <name type="common">Perkinsus atlanticus</name>
    <dbReference type="NCBI Taxonomy" id="32597"/>
    <lineage>
        <taxon>Eukaryota</taxon>
        <taxon>Sar</taxon>
        <taxon>Alveolata</taxon>
        <taxon>Perkinsozoa</taxon>
        <taxon>Perkinsea</taxon>
        <taxon>Perkinsida</taxon>
        <taxon>Perkinsidae</taxon>
        <taxon>Perkinsus</taxon>
    </lineage>
</organism>
<gene>
    <name evidence="4" type="ORF">FOZ62_032235</name>
    <name evidence="3" type="ORF">FOZ63_000041</name>
</gene>
<dbReference type="Proteomes" id="UP000574390">
    <property type="component" value="Unassembled WGS sequence"/>
</dbReference>
<dbReference type="AlphaFoldDB" id="A0A7J6U8W9"/>
<reference evidence="5 6" key="1">
    <citation type="submission" date="2020-04" db="EMBL/GenBank/DDBJ databases">
        <title>Perkinsus olseni comparative genomics.</title>
        <authorList>
            <person name="Bogema D.R."/>
        </authorList>
    </citation>
    <scope>NUCLEOTIDE SEQUENCE [LARGE SCALE GENOMIC DNA]</scope>
    <source>
        <strain evidence="4">ATCC PRA-205</strain>
        <strain evidence="3 5">ATCC PRA-207</strain>
    </source>
</reference>
<evidence type="ECO:0000313" key="5">
    <source>
        <dbReference type="Proteomes" id="UP000553632"/>
    </source>
</evidence>
<proteinExistence type="predicted"/>
<dbReference type="Proteomes" id="UP000553632">
    <property type="component" value="Unassembled WGS sequence"/>
</dbReference>
<keyword evidence="5" id="KW-1185">Reference proteome</keyword>
<accession>A0A7J6U8W9</accession>
<name>A0A7J6U8W9_PEROL</name>
<evidence type="ECO:0000313" key="6">
    <source>
        <dbReference type="Proteomes" id="UP000574390"/>
    </source>
</evidence>
<evidence type="ECO:0000313" key="3">
    <source>
        <dbReference type="EMBL" id="KAF4742603.1"/>
    </source>
</evidence>
<protein>
    <submittedName>
        <fullName evidence="4">Uncharacterized protein</fullName>
    </submittedName>
</protein>
<evidence type="ECO:0000256" key="1">
    <source>
        <dbReference type="SAM" id="Coils"/>
    </source>
</evidence>
<feature type="coiled-coil region" evidence="1">
    <location>
        <begin position="73"/>
        <end position="153"/>
    </location>
</feature>
<evidence type="ECO:0000313" key="4">
    <source>
        <dbReference type="EMBL" id="KAF4753848.1"/>
    </source>
</evidence>
<feature type="compositionally biased region" description="Basic and acidic residues" evidence="2">
    <location>
        <begin position="21"/>
        <end position="30"/>
    </location>
</feature>
<dbReference type="EMBL" id="JABANM010001682">
    <property type="protein sequence ID" value="KAF4753848.1"/>
    <property type="molecule type" value="Genomic_DNA"/>
</dbReference>